<dbReference type="SUPFAM" id="SSF55729">
    <property type="entry name" value="Acyl-CoA N-acyltransferases (Nat)"/>
    <property type="match status" value="1"/>
</dbReference>
<dbReference type="EMBL" id="NOKA02000072">
    <property type="protein sequence ID" value="RDY29094.1"/>
    <property type="molecule type" value="Genomic_DNA"/>
</dbReference>
<dbReference type="OrthoDB" id="9127144at2"/>
<keyword evidence="2" id="KW-0808">Transferase</keyword>
<accession>A0A371J8N3</accession>
<keyword evidence="3" id="KW-1185">Reference proteome</keyword>
<dbReference type="InterPro" id="IPR016181">
    <property type="entry name" value="Acyl_CoA_acyltransferase"/>
</dbReference>
<reference evidence="2 3" key="1">
    <citation type="journal article" date="2017" name="Genome Announc.">
        <title>Draft Genome Sequence of a Sporulating and Motile Strain of Lachnotalea glycerini Isolated from Water in Quebec City, Canada.</title>
        <authorList>
            <person name="Maheux A.F."/>
            <person name="Boudreau D.K."/>
            <person name="Berube E."/>
            <person name="Boissinot M."/>
            <person name="Raymond F."/>
            <person name="Brodeur S."/>
            <person name="Corbeil J."/>
            <person name="Isabel S."/>
            <person name="Omar R.F."/>
            <person name="Bergeron M.G."/>
        </authorList>
    </citation>
    <scope>NUCLEOTIDE SEQUENCE [LARGE SCALE GENOMIC DNA]</scope>
    <source>
        <strain evidence="2 3">CCRI-19302</strain>
    </source>
</reference>
<sequence>MNHIQLFHNISGGYIMSITYRLLKKEEFSSVYKLMQASFPPAELRSFQDAITLFSNPSYRILIAEKNKIIEAFIAEWCFEKFHYIEHFAVHPKTRGNGLGSKIMREYQKQLNCPVIIEVEAFATKESKRRISFYERLDFKLSDIKYLQPILQKNTKSVPLCLMCYPSSIEKEALLNMKDYIFEFVYRL</sequence>
<dbReference type="AlphaFoldDB" id="A0A371J8N3"/>
<feature type="domain" description="N-acetyltransferase" evidence="1">
    <location>
        <begin position="18"/>
        <end position="156"/>
    </location>
</feature>
<evidence type="ECO:0000313" key="2">
    <source>
        <dbReference type="EMBL" id="RDY29094.1"/>
    </source>
</evidence>
<dbReference type="Proteomes" id="UP000216411">
    <property type="component" value="Unassembled WGS sequence"/>
</dbReference>
<dbReference type="PROSITE" id="PS51186">
    <property type="entry name" value="GNAT"/>
    <property type="match status" value="1"/>
</dbReference>
<dbReference type="GO" id="GO:0016747">
    <property type="term" value="F:acyltransferase activity, transferring groups other than amino-acyl groups"/>
    <property type="evidence" value="ECO:0007669"/>
    <property type="project" value="InterPro"/>
</dbReference>
<protein>
    <submittedName>
        <fullName evidence="2">N-acetyltransferase</fullName>
    </submittedName>
</protein>
<comment type="caution">
    <text evidence="2">The sequence shown here is derived from an EMBL/GenBank/DDBJ whole genome shotgun (WGS) entry which is preliminary data.</text>
</comment>
<organism evidence="2 3">
    <name type="scientific">Lachnotalea glycerini</name>
    <dbReference type="NCBI Taxonomy" id="1763509"/>
    <lineage>
        <taxon>Bacteria</taxon>
        <taxon>Bacillati</taxon>
        <taxon>Bacillota</taxon>
        <taxon>Clostridia</taxon>
        <taxon>Lachnospirales</taxon>
        <taxon>Lachnospiraceae</taxon>
        <taxon>Lachnotalea</taxon>
    </lineage>
</organism>
<gene>
    <name evidence="2" type="ORF">CG710_018820</name>
</gene>
<dbReference type="CDD" id="cd04301">
    <property type="entry name" value="NAT_SF"/>
    <property type="match status" value="1"/>
</dbReference>
<evidence type="ECO:0000259" key="1">
    <source>
        <dbReference type="PROSITE" id="PS51186"/>
    </source>
</evidence>
<dbReference type="InterPro" id="IPR000182">
    <property type="entry name" value="GNAT_dom"/>
</dbReference>
<evidence type="ECO:0000313" key="3">
    <source>
        <dbReference type="Proteomes" id="UP000216411"/>
    </source>
</evidence>
<name>A0A371J8N3_9FIRM</name>
<dbReference type="Pfam" id="PF13508">
    <property type="entry name" value="Acetyltransf_7"/>
    <property type="match status" value="1"/>
</dbReference>
<dbReference type="Gene3D" id="3.40.630.30">
    <property type="match status" value="1"/>
</dbReference>
<proteinExistence type="predicted"/>